<evidence type="ECO:0000313" key="2">
    <source>
        <dbReference type="Proteomes" id="UP001334084"/>
    </source>
</evidence>
<organism evidence="1 2">
    <name type="scientific">Vairimorpha necatrix</name>
    <dbReference type="NCBI Taxonomy" id="6039"/>
    <lineage>
        <taxon>Eukaryota</taxon>
        <taxon>Fungi</taxon>
        <taxon>Fungi incertae sedis</taxon>
        <taxon>Microsporidia</taxon>
        <taxon>Nosematidae</taxon>
        <taxon>Vairimorpha</taxon>
    </lineage>
</organism>
<evidence type="ECO:0000313" key="1">
    <source>
        <dbReference type="EMBL" id="WUR04623.1"/>
    </source>
</evidence>
<dbReference type="KEGG" id="vnx:VNE69_09175"/>
<dbReference type="EMBL" id="CP142734">
    <property type="protein sequence ID" value="WUR04623.1"/>
    <property type="molecule type" value="Genomic_DNA"/>
</dbReference>
<dbReference type="Proteomes" id="UP001334084">
    <property type="component" value="Chromosome 9"/>
</dbReference>
<keyword evidence="2" id="KW-1185">Reference proteome</keyword>
<proteinExistence type="predicted"/>
<gene>
    <name evidence="1" type="ORF">VNE69_09175</name>
</gene>
<accession>A0AAX4JF50</accession>
<sequence length="264" mass="31234">MVLPKIEVNQYVVFKNNEEWQEGRILDYTNTKQKLIYKILSFKYYTEVELHDHVLVSSSENIKKISKYNLESEILNNTVIKDIIQYDSVQKSKGLRYSSKEYPLSKIIVKFSRHLVDNKIHLSGDEINMSIEGIYDIIREMEYNVSNKNISNKDNVFNKDNVSNKDIVYSKDNVPYKNLDIYNKDVDSNLVNNINKSTFRQNIDPNIDEEGFILGLKVCYLTMKYFLKHETSLDVKNTVYSFCLYFLDYLIINSEIYYTKTEYI</sequence>
<dbReference type="GeneID" id="90542454"/>
<reference evidence="1" key="1">
    <citation type="journal article" date="2024" name="BMC Genomics">
        <title>Functional annotation of a divergent genome using sequence and structure-based similarity.</title>
        <authorList>
            <person name="Svedberg D."/>
            <person name="Winiger R.R."/>
            <person name="Berg A."/>
            <person name="Sharma H."/>
            <person name="Tellgren-Roth C."/>
            <person name="Debrunner-Vossbrinck B.A."/>
            <person name="Vossbrinck C.R."/>
            <person name="Barandun J."/>
        </authorList>
    </citation>
    <scope>NUCLEOTIDE SEQUENCE</scope>
    <source>
        <strain evidence="1">Illinois isolate</strain>
    </source>
</reference>
<protein>
    <submittedName>
        <fullName evidence="1">Mortality factor 4/mrg-like protein</fullName>
    </submittedName>
</protein>
<dbReference type="AlphaFoldDB" id="A0AAX4JF50"/>
<name>A0AAX4JF50_9MICR</name>
<dbReference type="RefSeq" id="XP_065330768.1">
    <property type="nucleotide sequence ID" value="XM_065474696.1"/>
</dbReference>